<evidence type="ECO:0000313" key="2">
    <source>
        <dbReference type="EMBL" id="MBD2198979.1"/>
    </source>
</evidence>
<proteinExistence type="predicted"/>
<protein>
    <recommendedName>
        <fullName evidence="4">DUF1002 domain-containing protein</fullName>
    </recommendedName>
</protein>
<feature type="signal peptide" evidence="1">
    <location>
        <begin position="1"/>
        <end position="29"/>
    </location>
</feature>
<accession>A0ABR8AGU9</accession>
<evidence type="ECO:0000256" key="1">
    <source>
        <dbReference type="SAM" id="SignalP"/>
    </source>
</evidence>
<reference evidence="2 3" key="1">
    <citation type="journal article" date="2020" name="ISME J.">
        <title>Comparative genomics reveals insights into cyanobacterial evolution and habitat adaptation.</title>
        <authorList>
            <person name="Chen M.Y."/>
            <person name="Teng W.K."/>
            <person name="Zhao L."/>
            <person name="Hu C.X."/>
            <person name="Zhou Y.K."/>
            <person name="Han B.P."/>
            <person name="Song L.R."/>
            <person name="Shu W.S."/>
        </authorList>
    </citation>
    <scope>NUCLEOTIDE SEQUENCE [LARGE SCALE GENOMIC DNA]</scope>
    <source>
        <strain evidence="2 3">FACHB-288</strain>
    </source>
</reference>
<evidence type="ECO:0000313" key="3">
    <source>
        <dbReference type="Proteomes" id="UP000658514"/>
    </source>
</evidence>
<gene>
    <name evidence="2" type="ORF">H6G24_26450</name>
</gene>
<evidence type="ECO:0008006" key="4">
    <source>
        <dbReference type="Google" id="ProtNLM"/>
    </source>
</evidence>
<keyword evidence="3" id="KW-1185">Reference proteome</keyword>
<organism evidence="2 3">
    <name type="scientific">Calothrix parietina FACHB-288</name>
    <dbReference type="NCBI Taxonomy" id="2692896"/>
    <lineage>
        <taxon>Bacteria</taxon>
        <taxon>Bacillati</taxon>
        <taxon>Cyanobacteriota</taxon>
        <taxon>Cyanophyceae</taxon>
        <taxon>Nostocales</taxon>
        <taxon>Calotrichaceae</taxon>
        <taxon>Calothrix</taxon>
    </lineage>
</organism>
<feature type="chain" id="PRO_5045911441" description="DUF1002 domain-containing protein" evidence="1">
    <location>
        <begin position="30"/>
        <end position="206"/>
    </location>
</feature>
<name>A0ABR8AGU9_9CYAN</name>
<dbReference type="RefSeq" id="WP_190547836.1">
    <property type="nucleotide sequence ID" value="NZ_CAWPNO010000085.1"/>
</dbReference>
<dbReference type="Proteomes" id="UP000658514">
    <property type="component" value="Unassembled WGS sequence"/>
</dbReference>
<keyword evidence="1" id="KW-0732">Signal</keyword>
<comment type="caution">
    <text evidence="2">The sequence shown here is derived from an EMBL/GenBank/DDBJ whole genome shotgun (WGS) entry which is preliminary data.</text>
</comment>
<dbReference type="EMBL" id="JACJQH010000050">
    <property type="protein sequence ID" value="MBD2198979.1"/>
    <property type="molecule type" value="Genomic_DNA"/>
</dbReference>
<sequence length="206" mass="21260">MNKQKLSLGLSLVLVLSSSLVVTSNRANAGTAGALGIPADSSGISGDSFVPTNVEIPGSSNSLLPGVNLEISANGEIIVPQEVQNNLNNIAINIIRQTPEPNTFAAAIYIVLVGGVGAEEGKAQIQSALTSYGVTAQSAQAFISSITGLLASGDVNVTQLAVAINNWNEIVKQLSPNELPKVANNPGLGKLARDIKQLRAALKKLR</sequence>